<organism evidence="1 2">
    <name type="scientific">Corallococcus praedator</name>
    <dbReference type="NCBI Taxonomy" id="2316724"/>
    <lineage>
        <taxon>Bacteria</taxon>
        <taxon>Pseudomonadati</taxon>
        <taxon>Myxococcota</taxon>
        <taxon>Myxococcia</taxon>
        <taxon>Myxococcales</taxon>
        <taxon>Cystobacterineae</taxon>
        <taxon>Myxococcaceae</taxon>
        <taxon>Corallococcus</taxon>
    </lineage>
</organism>
<reference evidence="1 2" key="1">
    <citation type="submission" date="2018-09" db="EMBL/GenBank/DDBJ databases">
        <authorList>
            <person name="Livingstone P.G."/>
            <person name="Whitworth D.E."/>
        </authorList>
    </citation>
    <scope>NUCLEOTIDE SEQUENCE [LARGE SCALE GENOMIC DNA]</scope>
    <source>
        <strain evidence="1 2">CA031B</strain>
    </source>
</reference>
<evidence type="ECO:0000313" key="2">
    <source>
        <dbReference type="Proteomes" id="UP000278907"/>
    </source>
</evidence>
<name>A0ABX9QAU3_9BACT</name>
<protein>
    <recommendedName>
        <fullName evidence="3">Lipoprotein</fullName>
    </recommendedName>
</protein>
<dbReference type="Proteomes" id="UP000278907">
    <property type="component" value="Unassembled WGS sequence"/>
</dbReference>
<accession>A0ABX9QAU3</accession>
<gene>
    <name evidence="1" type="ORF">D7Y13_32205</name>
</gene>
<comment type="caution">
    <text evidence="1">The sequence shown here is derived from an EMBL/GenBank/DDBJ whole genome shotgun (WGS) entry which is preliminary data.</text>
</comment>
<sequence length="255" mass="27030">MSLPSWSRLMCLPLLPLCLSGCGDTGVHTRLVFALQPSFLAGDPTLVGVRAMESPPSLPNIASDDGLTFQMDGASVTVANIRLELGSGLGCSTVSDSLPDEARCEDSGDQGTVTLAGPVSVNLATGDVSPPLELPPGTYRRVEFQLAGDGFKARTRLFKDSKIWNMDLTLPAGEVLRFEAPGDFGLKKAGSLRVVFRQDAWLKGLPLASCFQKGDLTQTDTSDILLDAARGECVGAGKHVRDNIRANGGLNTYSF</sequence>
<keyword evidence="2" id="KW-1185">Reference proteome</keyword>
<evidence type="ECO:0008006" key="3">
    <source>
        <dbReference type="Google" id="ProtNLM"/>
    </source>
</evidence>
<evidence type="ECO:0000313" key="1">
    <source>
        <dbReference type="EMBL" id="RKH95442.1"/>
    </source>
</evidence>
<proteinExistence type="predicted"/>
<dbReference type="EMBL" id="RAWI01000353">
    <property type="protein sequence ID" value="RKH95442.1"/>
    <property type="molecule type" value="Genomic_DNA"/>
</dbReference>